<dbReference type="AlphaFoldDB" id="A0A226D2J3"/>
<keyword evidence="1" id="KW-0472">Membrane</keyword>
<feature type="transmembrane region" description="Helical" evidence="1">
    <location>
        <begin position="266"/>
        <end position="289"/>
    </location>
</feature>
<proteinExistence type="predicted"/>
<keyword evidence="1" id="KW-0812">Transmembrane</keyword>
<name>A0A226D2J3_FOLCA</name>
<evidence type="ECO:0000256" key="1">
    <source>
        <dbReference type="SAM" id="Phobius"/>
    </source>
</evidence>
<protein>
    <submittedName>
        <fullName evidence="2">Uncharacterized protein</fullName>
    </submittedName>
</protein>
<organism evidence="2 3">
    <name type="scientific">Folsomia candida</name>
    <name type="common">Springtail</name>
    <dbReference type="NCBI Taxonomy" id="158441"/>
    <lineage>
        <taxon>Eukaryota</taxon>
        <taxon>Metazoa</taxon>
        <taxon>Ecdysozoa</taxon>
        <taxon>Arthropoda</taxon>
        <taxon>Hexapoda</taxon>
        <taxon>Collembola</taxon>
        <taxon>Entomobryomorpha</taxon>
        <taxon>Isotomoidea</taxon>
        <taxon>Isotomidae</taxon>
        <taxon>Proisotominae</taxon>
        <taxon>Folsomia</taxon>
    </lineage>
</organism>
<evidence type="ECO:0000313" key="3">
    <source>
        <dbReference type="Proteomes" id="UP000198287"/>
    </source>
</evidence>
<reference evidence="2 3" key="1">
    <citation type="submission" date="2015-12" db="EMBL/GenBank/DDBJ databases">
        <title>The genome of Folsomia candida.</title>
        <authorList>
            <person name="Faddeeva A."/>
            <person name="Derks M.F."/>
            <person name="Anvar Y."/>
            <person name="Smit S."/>
            <person name="Van Straalen N."/>
            <person name="Roelofs D."/>
        </authorList>
    </citation>
    <scope>NUCLEOTIDE SEQUENCE [LARGE SCALE GENOMIC DNA]</scope>
    <source>
        <strain evidence="2 3">VU population</strain>
        <tissue evidence="2">Whole body</tissue>
    </source>
</reference>
<feature type="transmembrane region" description="Helical" evidence="1">
    <location>
        <begin position="528"/>
        <end position="547"/>
    </location>
</feature>
<sequence>MALIPLEPFADCLKDLYPMGDRHQHVDISSQIIRDNLHHRMLWLVHGPAAAEISKSGFLAVQMCTLSIFLALDFVYHTRIAITKHILRNSHTIRGNFEHSNILIVSPSQTFKSHGSHDDELLRLGEVDRWPVRKSLTPSYFQAMWKYPIRIAIHSFNYIPPHEDCRFVNYREIAGSSCNVDDVRRLATVLLHLNLTLWDKGYSDYTLDNENGYVFYFATFFYIYEGFKFSSQRSAEQMEIVYCNSKQRMLQTSLSIWLEPFLMHTWYFNLVVLISLPLIFVGISTYRYYNNLKVRGDVKWKYYDGSITLSLEVFATILRQSTTITNKVVLLLMTMYSLVMVTKYEFYWTSEVIVPTRFKPFRDLIQFFDNGYQVRLQGWSRNDWEKTTMLNAFELKGLSQDQFKKSVVRSHLNDDALRSGISPQDPFYGKLSNDAEWKVPEMKYRYLRGKFDCYAFPVAIQYTYLAWYVGVLQNVWRMLGRLDNGGFQVVWKTFDLLKDAREIRNMKMRHNATEVDKSNEITFHNLRYWFVVQGAAGALGFIVLLFLEPKLSRVRCKVVCYETT</sequence>
<dbReference type="EMBL" id="LNIX01000041">
    <property type="protein sequence ID" value="OXA39048.1"/>
    <property type="molecule type" value="Genomic_DNA"/>
</dbReference>
<keyword evidence="1" id="KW-1133">Transmembrane helix</keyword>
<comment type="caution">
    <text evidence="2">The sequence shown here is derived from an EMBL/GenBank/DDBJ whole genome shotgun (WGS) entry which is preliminary data.</text>
</comment>
<dbReference type="Proteomes" id="UP000198287">
    <property type="component" value="Unassembled WGS sequence"/>
</dbReference>
<accession>A0A226D2J3</accession>
<keyword evidence="3" id="KW-1185">Reference proteome</keyword>
<feature type="transmembrane region" description="Helical" evidence="1">
    <location>
        <begin position="451"/>
        <end position="470"/>
    </location>
</feature>
<evidence type="ECO:0000313" key="2">
    <source>
        <dbReference type="EMBL" id="OXA39048.1"/>
    </source>
</evidence>
<gene>
    <name evidence="2" type="ORF">Fcan01_26177</name>
</gene>